<dbReference type="PATRIC" id="fig|795797.18.peg.1151"/>
<reference evidence="2 3" key="1">
    <citation type="journal article" date="2010" name="J. Bacteriol.">
        <title>Complete genome sequence of Halalkalicoccus jeotgali B3(T), an extremely halophilic archaeon.</title>
        <authorList>
            <person name="Roh S.W."/>
            <person name="Nam Y.D."/>
            <person name="Nam S.H."/>
            <person name="Choi S.H."/>
            <person name="Park H.S."/>
            <person name="Bae J.W."/>
        </authorList>
    </citation>
    <scope>NUCLEOTIDE SEQUENCE [LARGE SCALE GENOMIC DNA]</scope>
    <source>
        <strain evidence="3">DSM 18796 / CECT 7217 / JCM 14584 / KCTC 4019 / B3</strain>
    </source>
</reference>
<dbReference type="OrthoDB" id="313603at2157"/>
<evidence type="ECO:0000313" key="3">
    <source>
        <dbReference type="Proteomes" id="UP000000390"/>
    </source>
</evidence>
<feature type="transmembrane region" description="Helical" evidence="1">
    <location>
        <begin position="185"/>
        <end position="203"/>
    </location>
</feature>
<keyword evidence="1" id="KW-0472">Membrane</keyword>
<feature type="transmembrane region" description="Helical" evidence="1">
    <location>
        <begin position="133"/>
        <end position="152"/>
    </location>
</feature>
<feature type="transmembrane region" description="Helical" evidence="1">
    <location>
        <begin position="99"/>
        <end position="121"/>
    </location>
</feature>
<protein>
    <recommendedName>
        <fullName evidence="4">Membrane-spanning protein</fullName>
    </recommendedName>
</protein>
<evidence type="ECO:0008006" key="4">
    <source>
        <dbReference type="Google" id="ProtNLM"/>
    </source>
</evidence>
<proteinExistence type="predicted"/>
<dbReference type="RefSeq" id="WP_013199415.1">
    <property type="nucleotide sequence ID" value="NC_014297.1"/>
</dbReference>
<dbReference type="AlphaFoldDB" id="D8JA22"/>
<dbReference type="Pfam" id="PF09997">
    <property type="entry name" value="DUF2238"/>
    <property type="match status" value="1"/>
</dbReference>
<feature type="transmembrane region" description="Helical" evidence="1">
    <location>
        <begin position="69"/>
        <end position="87"/>
    </location>
</feature>
<dbReference type="GeneID" id="9418958"/>
<dbReference type="HOGENOM" id="CLU_070751_2_0_2"/>
<dbReference type="Proteomes" id="UP000000390">
    <property type="component" value="Chromosome"/>
</dbReference>
<dbReference type="KEGG" id="hje:HacjB3_05765"/>
<dbReference type="eggNOG" id="arCOG04662">
    <property type="taxonomic scope" value="Archaea"/>
</dbReference>
<dbReference type="EMBL" id="CP002062">
    <property type="protein sequence ID" value="ADJ14544.1"/>
    <property type="molecule type" value="Genomic_DNA"/>
</dbReference>
<evidence type="ECO:0000313" key="2">
    <source>
        <dbReference type="EMBL" id="ADJ14544.1"/>
    </source>
</evidence>
<dbReference type="InterPro" id="IPR014509">
    <property type="entry name" value="YjdF-like"/>
</dbReference>
<gene>
    <name evidence="2" type="ordered locus">HacjB3_05765</name>
</gene>
<feature type="transmembrane region" description="Helical" evidence="1">
    <location>
        <begin position="16"/>
        <end position="33"/>
    </location>
</feature>
<dbReference type="STRING" id="795797.HacjB3_05765"/>
<organism evidence="2 3">
    <name type="scientific">Halalkalicoccus jeotgali (strain DSM 18796 / CECT 7217 / JCM 14584 / KCTC 4019 / B3)</name>
    <dbReference type="NCBI Taxonomy" id="795797"/>
    <lineage>
        <taxon>Archaea</taxon>
        <taxon>Methanobacteriati</taxon>
        <taxon>Methanobacteriota</taxon>
        <taxon>Stenosarchaea group</taxon>
        <taxon>Halobacteria</taxon>
        <taxon>Halobacteriales</taxon>
        <taxon>Halococcaceae</taxon>
        <taxon>Halalkalicoccus</taxon>
    </lineage>
</organism>
<keyword evidence="1" id="KW-0812">Transmembrane</keyword>
<sequence>MNLRDRVGISSRTQRYLVWLMEVALVGMFFIGLERGETGIVVNTGVALAVTQLPPLLEREYGIAMDAGLTLWITAAVFLHAFGTVGLPGSPLSPYKSIWWWDHLTHGLSSSVVAAAGYATARALEIHSDDIHLPSRFMFVFILLFVLAFGVFWEVLEFAIATISPSLGLGTVLTQYGLEDTMLDLVFDTVGAIIVALWGTSHLNELVGSITTRLESG</sequence>
<name>D8JA22_HALJB</name>
<accession>D8JA22</accession>
<evidence type="ECO:0000256" key="1">
    <source>
        <dbReference type="SAM" id="Phobius"/>
    </source>
</evidence>
<keyword evidence="1" id="KW-1133">Transmembrane helix</keyword>